<feature type="region of interest" description="Disordered" evidence="1">
    <location>
        <begin position="1421"/>
        <end position="1497"/>
    </location>
</feature>
<feature type="compositionally biased region" description="Polar residues" evidence="1">
    <location>
        <begin position="60"/>
        <end position="69"/>
    </location>
</feature>
<dbReference type="InterPro" id="IPR044736">
    <property type="entry name" value="Gid1/RanBPM/SPLA_SPRY"/>
</dbReference>
<dbReference type="InterPro" id="IPR001870">
    <property type="entry name" value="B30.2/SPRY"/>
</dbReference>
<feature type="non-terminal residue" evidence="3">
    <location>
        <position position="1"/>
    </location>
</feature>
<reference evidence="4" key="1">
    <citation type="submission" date="2015-09" db="EMBL/GenBank/DDBJ databases">
        <authorList>
            <consortium name="Pathogen Informatics"/>
        </authorList>
    </citation>
    <scope>NUCLEOTIDE SEQUENCE [LARGE SCALE GENOMIC DNA]</scope>
    <source>
        <strain evidence="4">Lake Konstanz</strain>
    </source>
</reference>
<feature type="compositionally biased region" description="Polar residues" evidence="1">
    <location>
        <begin position="226"/>
        <end position="235"/>
    </location>
</feature>
<sequence length="2581" mass="277551">AFAVVNSCTANEYDTLLKEILEIFIDYALGHLRRLYVSNGGVLPQSAHSPPSSQQQQQHLNNTQNVAASMSSLSQDEEQLAIVIGSSPSNNSASSPTVLNAANSNTNINTNNNGNNINTANHRPSVPTTYICVSASFDSLKLGVIHTGVVPLLIAVAQLAPQIVDDSLRRKLSDCLRFTTLMSGAATLLQSQHSTTIGKPFSNSINEDDAVAIDPPSSSSHPSPPRQNNGGSLSSLVVIPPPPTDSEPPSMLTINTTTAWTGGVSPTPPAAQDGSRSSAFARPTLHDGSVIGRQPRTPTGNRSIAGLEQQMHRAATPLFASKSPVSMGGMPPSAAAAAVTTVTFSTRQASDIVPAGPSAPWRLLVDVSFASYATFTRETAASDITIIQVGTPSSTKPMEPPHQDQNTEASQTANRPSPTTTAPPLDTVGKRVLTASSPTIKVVGGRYLLCGAGEASLTTVCQYALEQSTDYRIFLRDAIFRALIAVARHCLVRPPPSDLFLAPLFRHGLMNKALERHNIHLETDRVPEQTLALEVLRGEGGGKEIVDTLVRAMRGVLTSSMRPAVQALLAILIHSGVAPTFAQEEVKSRWFSGEWGSKLQGENKDAARESLVNLAEWIILNVSNTTNAGCTLSPIRRSSSSDRRVSDFLGRSMARASLSTSLDRRNSTSSLPSGRRSTSKSAVSQNEVLEQVRALFNKGTTTAQLEQLLVARTEAAITITRGLAILAALVAPEGITQAYRGASGTSRRSVGFSTSALSFSKSAEFENAGSSQYSRSFQNNIHNMTVGESCSDKEYGLVLDAMSQMFTPDPQQQQLCSPHLIEGLVGCGGELEMAVRREFHVVIAAAGRGLLEDTASRLWAPNPQIGLCAPVAGGVSVLKLMWLLCHPWDSNDCDFLMQRASEVANTANGTSCKILGYLQELSQLTTNFTSAPGGLVTNSNLANPSTITPTRPTQPRVSSTSQEEDALLTSAVLGSSVAARFGAEATSLPSLSKLELTAIADESSLSCIFPNHFGAVVPGTQISRSEGGVLIERVSGQLTLRADEAWPLEWCEGMPRVYYFEATLLSPAYRVAICLAQSRGPSDGGPGGRQAQDTGGMLYSYGNTGAVSPMNDVGGPPFHEGDTVGCGIVSSTRRVFYTLNGVFLGFSAVTIDERLNKVYPALTLETQDAVRLVVNFGTQSFLFDFRQLHPSLLLPSKGPSSACIASAAASVASVLHVMTARACSLSDLRRVEARNFFLTCNNIVCGAVRKITENLVILGAAPASALANTAVVGGDQKMSPAAQVPSFPSMSPASSSSPSMHITSSGHAHDLAARAQTTVRIALAERQILKVLATLKHLVGIVNTANASVVQDDVSESVFKAVTMLLQLPLQSVKMATISLLPDVLPLAVRQVKDGAATAQLVRSLFELAKSKIQAPLFHLHRHNTPPGLNPHQQNHRLQQQPQQQVGGTGSAASSPSGSAYRLSPQTPTTLTTTHHDTDASEGGIREQEEAPKTVFSPGWQQCDTRCMTIVNTHHARMAPETQRSIVLGTVLPRTGTVSFTIRITREGMTKGHSLKGGYFVGVALATLAPLSPPSNSQSWKVVKPPIVWALHDTSPQLPHAVNPTVRPNNFQRTFGSGDIITVVVNRDAQSVAFYRDNVFLKELYQDVPQGMELAPFAQLYNDDASVDLGPGYVTPPITSQMLLSAAAVDVLQSMFSLHPFDDHVARHLTEELDNDPWPAVTLAVFASLPDPRALTLRHSIHEETAVVVRRVHESRCKFTVGGVTYYDHVYNLRTPALPTIRGKLDANFAGASVTGMIRCIEAMTRAWARLTTPLVTTNALEASERLQRRGFISEERAAWDSLFTPRRLQRFDMITTLTKSSLREVSRSPPVPLGYAFSQPLSHPGFVLSPRYCGRLITVPNGSANTATPFIAIAEPSIPSSGRFSIRCQLIRGHHGQILGGGYYFGVCAAASFTWKRREMNVTPPDVWALHDMEDAPWRLRHLTVDRRLPTAAEPNCLLVSGDIVRLEIDRDEGTVHAYRKPVNSSDELFIGFLYDNLPKNAELFPFVHMYNTDAVAVILPSSPSVPAIRTTLQQPHFALCLNEKRNCDGCVSQHRETKLSNANQEWFKCNDCVDYNLCGYCFGNFVHSHHPFTRMDGRLLVHTRLPPMGKLQAGATLVAPGTSVSYLKSIGCTMPEDAMSCVAVSAQPESMCTWGLIYSPQEDPSFTVNVKINDSPAGTVLSTNRPVFIGVGEASEILGATVEDLRKRCVTGFPTGVSMCSDSRVRRKLNFTSVSPHGFLTGSTITITVQLGQGRARLTRDWIDVGFVALPPNINPNSKLVGFVLFGSPNMTASVAPERAPHTLVTVVETISNELIRVSDSSNIHRFCSLQDCRVPMMAEAGTPKVDMWYYAFLDNRLTTCRVVMVDKGEAVVFFPKRDSVQRVPTHHLFYPIFGDVPGNDDFVDYMDDDGATCGGDSSSLYGAGVTPSMPAIPTMSPNGSGGLITANGGGTAAKSSSNNGPATMMDGFVMSRLMVILSCLMEDASLVPLLLTHAQTVLPLLHRLASVRIDSDAPTSFLPELRAAVASTTQVPRTQRLL</sequence>
<dbReference type="Proteomes" id="UP000051952">
    <property type="component" value="Unassembled WGS sequence"/>
</dbReference>
<gene>
    <name evidence="3" type="ORF">BSAL_55965</name>
</gene>
<dbReference type="Gene3D" id="2.60.120.920">
    <property type="match status" value="2"/>
</dbReference>
<feature type="region of interest" description="Disordered" evidence="1">
    <location>
        <begin position="390"/>
        <end position="430"/>
    </location>
</feature>
<dbReference type="Pfam" id="PF00622">
    <property type="entry name" value="SPRY"/>
    <property type="match status" value="1"/>
</dbReference>
<dbReference type="CDD" id="cd02249">
    <property type="entry name" value="ZZ"/>
    <property type="match status" value="1"/>
</dbReference>
<evidence type="ECO:0000259" key="2">
    <source>
        <dbReference type="PROSITE" id="PS50188"/>
    </source>
</evidence>
<dbReference type="InterPro" id="IPR043136">
    <property type="entry name" value="B30.2/SPRY_sf"/>
</dbReference>
<feature type="compositionally biased region" description="Basic and acidic residues" evidence="1">
    <location>
        <begin position="1474"/>
        <end position="1492"/>
    </location>
</feature>
<feature type="compositionally biased region" description="Low complexity" evidence="1">
    <location>
        <begin position="44"/>
        <end position="59"/>
    </location>
</feature>
<proteinExistence type="predicted"/>
<feature type="region of interest" description="Disordered" evidence="1">
    <location>
        <begin position="44"/>
        <end position="69"/>
    </location>
</feature>
<feature type="compositionally biased region" description="Low complexity" evidence="1">
    <location>
        <begin position="1430"/>
        <end position="1460"/>
    </location>
</feature>
<dbReference type="EMBL" id="CYKH01000176">
    <property type="protein sequence ID" value="CUE75445.1"/>
    <property type="molecule type" value="Genomic_DNA"/>
</dbReference>
<dbReference type="VEuPathDB" id="TriTrypDB:BSAL_55965"/>
<evidence type="ECO:0000313" key="3">
    <source>
        <dbReference type="EMBL" id="CUE75445.1"/>
    </source>
</evidence>
<feature type="compositionally biased region" description="Low complexity" evidence="1">
    <location>
        <begin position="1285"/>
        <end position="1305"/>
    </location>
</feature>
<feature type="region of interest" description="Disordered" evidence="1">
    <location>
        <begin position="1282"/>
        <end position="1307"/>
    </location>
</feature>
<feature type="region of interest" description="Disordered" evidence="1">
    <location>
        <begin position="659"/>
        <end position="684"/>
    </location>
</feature>
<protein>
    <recommendedName>
        <fullName evidence="2">B30.2/SPRY domain-containing protein</fullName>
    </recommendedName>
</protein>
<name>A0A0S4IJ62_BODSA</name>
<accession>A0A0S4IJ62</accession>
<feature type="non-terminal residue" evidence="3">
    <location>
        <position position="2581"/>
    </location>
</feature>
<feature type="region of interest" description="Disordered" evidence="1">
    <location>
        <begin position="939"/>
        <end position="958"/>
    </location>
</feature>
<evidence type="ECO:0000313" key="4">
    <source>
        <dbReference type="Proteomes" id="UP000051952"/>
    </source>
</evidence>
<feature type="domain" description="B30.2/SPRY" evidence="2">
    <location>
        <begin position="965"/>
        <end position="1181"/>
    </location>
</feature>
<keyword evidence="4" id="KW-1185">Reference proteome</keyword>
<dbReference type="SUPFAM" id="SSF49899">
    <property type="entry name" value="Concanavalin A-like lectins/glucanases"/>
    <property type="match status" value="1"/>
</dbReference>
<feature type="compositionally biased region" description="Polar residues" evidence="1">
    <location>
        <begin position="403"/>
        <end position="422"/>
    </location>
</feature>
<feature type="region of interest" description="Disordered" evidence="1">
    <location>
        <begin position="199"/>
        <end position="249"/>
    </location>
</feature>
<evidence type="ECO:0000256" key="1">
    <source>
        <dbReference type="SAM" id="MobiDB-lite"/>
    </source>
</evidence>
<dbReference type="PROSITE" id="PS50188">
    <property type="entry name" value="B302_SPRY"/>
    <property type="match status" value="1"/>
</dbReference>
<dbReference type="SUPFAM" id="SSF57850">
    <property type="entry name" value="RING/U-box"/>
    <property type="match status" value="1"/>
</dbReference>
<dbReference type="InterPro" id="IPR013320">
    <property type="entry name" value="ConA-like_dom_sf"/>
</dbReference>
<dbReference type="OrthoDB" id="8068875at2759"/>
<dbReference type="InterPro" id="IPR003877">
    <property type="entry name" value="SPRY_dom"/>
</dbReference>
<dbReference type="CDD" id="cd12885">
    <property type="entry name" value="SPRY_RanBP_like"/>
    <property type="match status" value="1"/>
</dbReference>
<organism evidence="3 4">
    <name type="scientific">Bodo saltans</name>
    <name type="common">Flagellated protozoan</name>
    <dbReference type="NCBI Taxonomy" id="75058"/>
    <lineage>
        <taxon>Eukaryota</taxon>
        <taxon>Discoba</taxon>
        <taxon>Euglenozoa</taxon>
        <taxon>Kinetoplastea</taxon>
        <taxon>Metakinetoplastina</taxon>
        <taxon>Eubodonida</taxon>
        <taxon>Bodonidae</taxon>
        <taxon>Bodo</taxon>
    </lineage>
</organism>